<dbReference type="EMBL" id="CP000724">
    <property type="protein sequence ID" value="ABR48869.1"/>
    <property type="molecule type" value="Genomic_DNA"/>
</dbReference>
<evidence type="ECO:0000313" key="2">
    <source>
        <dbReference type="Proteomes" id="UP000001572"/>
    </source>
</evidence>
<dbReference type="AlphaFoldDB" id="A6TRQ1"/>
<dbReference type="RefSeq" id="WP_012063842.1">
    <property type="nucleotide sequence ID" value="NC_009633.1"/>
</dbReference>
<dbReference type="InterPro" id="IPR013367">
    <property type="entry name" value="Flagellar_put"/>
</dbReference>
<accession>A6TRQ1</accession>
<dbReference type="Pfam" id="PF12611">
    <property type="entry name" value="Flagellar_put"/>
    <property type="match status" value="1"/>
</dbReference>
<keyword evidence="1" id="KW-0966">Cell projection</keyword>
<keyword evidence="2" id="KW-1185">Reference proteome</keyword>
<dbReference type="eggNOG" id="ENOG5032Y5R">
    <property type="taxonomic scope" value="Bacteria"/>
</dbReference>
<dbReference type="HOGENOM" id="CLU_145226_3_0_9"/>
<reference evidence="2" key="1">
    <citation type="journal article" date="2016" name="Genome Announc.">
        <title>Complete genome sequence of Alkaliphilus metalliredigens strain QYMF, an alkaliphilic and metal-reducing bacterium isolated from borax-contaminated leachate ponds.</title>
        <authorList>
            <person name="Hwang C."/>
            <person name="Copeland A."/>
            <person name="Lucas S."/>
            <person name="Lapidus A."/>
            <person name="Barry K."/>
            <person name="Detter J.C."/>
            <person name="Glavina Del Rio T."/>
            <person name="Hammon N."/>
            <person name="Israni S."/>
            <person name="Dalin E."/>
            <person name="Tice H."/>
            <person name="Pitluck S."/>
            <person name="Chertkov O."/>
            <person name="Brettin T."/>
            <person name="Bruce D."/>
            <person name="Han C."/>
            <person name="Schmutz J."/>
            <person name="Larimer F."/>
            <person name="Land M.L."/>
            <person name="Hauser L."/>
            <person name="Kyrpides N."/>
            <person name="Mikhailova N."/>
            <person name="Ye Q."/>
            <person name="Zhou J."/>
            <person name="Richardson P."/>
            <person name="Fields M.W."/>
        </authorList>
    </citation>
    <scope>NUCLEOTIDE SEQUENCE [LARGE SCALE GENOMIC DNA]</scope>
    <source>
        <strain evidence="2">QYMF</strain>
    </source>
</reference>
<dbReference type="Proteomes" id="UP000001572">
    <property type="component" value="Chromosome"/>
</dbReference>
<keyword evidence="1" id="KW-0969">Cilium</keyword>
<organism evidence="1 2">
    <name type="scientific">Alkaliphilus metalliredigens (strain QYMF)</name>
    <dbReference type="NCBI Taxonomy" id="293826"/>
    <lineage>
        <taxon>Bacteria</taxon>
        <taxon>Bacillati</taxon>
        <taxon>Bacillota</taxon>
        <taxon>Clostridia</taxon>
        <taxon>Peptostreptococcales</taxon>
        <taxon>Natronincolaceae</taxon>
        <taxon>Alkaliphilus</taxon>
    </lineage>
</organism>
<dbReference type="KEGG" id="amt:Amet_2717"/>
<sequence>MINSIKTNHHMIQKLYDTKEKATTIKSVQDKFAFQQILQNKIGEQQKVKFSKHALDRLEQRNIKLTLQEIDKIDKAINSAANKGLKETLILMDNRAFIASVQNKTIITAADGDQLKGNVFTNIDGAVII</sequence>
<name>A6TRQ1_ALKMQ</name>
<protein>
    <submittedName>
        <fullName evidence="1">Flagellar operon protein</fullName>
    </submittedName>
</protein>
<gene>
    <name evidence="1" type="ordered locus">Amet_2717</name>
</gene>
<proteinExistence type="predicted"/>
<keyword evidence="1" id="KW-0282">Flagellum</keyword>
<dbReference type="STRING" id="293826.Amet_2717"/>
<dbReference type="NCBIfam" id="TIGR02530">
    <property type="entry name" value="flg_new"/>
    <property type="match status" value="1"/>
</dbReference>
<evidence type="ECO:0000313" key="1">
    <source>
        <dbReference type="EMBL" id="ABR48869.1"/>
    </source>
</evidence>